<evidence type="ECO:0000313" key="12">
    <source>
        <dbReference type="Proteomes" id="UP000827092"/>
    </source>
</evidence>
<evidence type="ECO:0000256" key="1">
    <source>
        <dbReference type="ARBA" id="ARBA00000485"/>
    </source>
</evidence>
<gene>
    <name evidence="11" type="ORF">JTE90_000088</name>
</gene>
<accession>A0AAV6UDR6</accession>
<dbReference type="FunFam" id="3.10.110.10:FF:000101">
    <property type="entry name" value="Ubiquitin-conjugating enzyme E2 D2"/>
    <property type="match status" value="1"/>
</dbReference>
<dbReference type="SMART" id="SM00212">
    <property type="entry name" value="UBCc"/>
    <property type="match status" value="1"/>
</dbReference>
<evidence type="ECO:0000256" key="2">
    <source>
        <dbReference type="ARBA" id="ARBA00004906"/>
    </source>
</evidence>
<organism evidence="11 12">
    <name type="scientific">Oedothorax gibbosus</name>
    <dbReference type="NCBI Taxonomy" id="931172"/>
    <lineage>
        <taxon>Eukaryota</taxon>
        <taxon>Metazoa</taxon>
        <taxon>Ecdysozoa</taxon>
        <taxon>Arthropoda</taxon>
        <taxon>Chelicerata</taxon>
        <taxon>Arachnida</taxon>
        <taxon>Araneae</taxon>
        <taxon>Araneomorphae</taxon>
        <taxon>Entelegynae</taxon>
        <taxon>Araneoidea</taxon>
        <taxon>Linyphiidae</taxon>
        <taxon>Erigoninae</taxon>
        <taxon>Oedothorax</taxon>
    </lineage>
</organism>
<evidence type="ECO:0000256" key="5">
    <source>
        <dbReference type="ARBA" id="ARBA00022741"/>
    </source>
</evidence>
<comment type="caution">
    <text evidence="11">The sequence shown here is derived from an EMBL/GenBank/DDBJ whole genome shotgun (WGS) entry which is preliminary data.</text>
</comment>
<dbReference type="EC" id="2.3.2.23" evidence="3"/>
<dbReference type="InterPro" id="IPR023313">
    <property type="entry name" value="UBQ-conjugating_AS"/>
</dbReference>
<reference evidence="11 12" key="1">
    <citation type="journal article" date="2022" name="Nat. Ecol. Evol.">
        <title>A masculinizing supergene underlies an exaggerated male reproductive morph in a spider.</title>
        <authorList>
            <person name="Hendrickx F."/>
            <person name="De Corte Z."/>
            <person name="Sonet G."/>
            <person name="Van Belleghem S.M."/>
            <person name="Kostlbacher S."/>
            <person name="Vangestel C."/>
        </authorList>
    </citation>
    <scope>NUCLEOTIDE SEQUENCE [LARGE SCALE GENOMIC DNA]</scope>
    <source>
        <strain evidence="11">W744_W776</strain>
    </source>
</reference>
<proteinExistence type="inferred from homology"/>
<evidence type="ECO:0000256" key="4">
    <source>
        <dbReference type="ARBA" id="ARBA00022679"/>
    </source>
</evidence>
<dbReference type="InterPro" id="IPR016135">
    <property type="entry name" value="UBQ-conjugating_enzyme/RWD"/>
</dbReference>
<protein>
    <recommendedName>
        <fullName evidence="3">E2 ubiquitin-conjugating enzyme</fullName>
        <ecNumber evidence="3">2.3.2.23</ecNumber>
    </recommendedName>
</protein>
<keyword evidence="6 9" id="KW-0833">Ubl conjugation pathway</keyword>
<evidence type="ECO:0000256" key="3">
    <source>
        <dbReference type="ARBA" id="ARBA00012486"/>
    </source>
</evidence>
<comment type="catalytic activity">
    <reaction evidence="1">
        <text>S-ubiquitinyl-[E1 ubiquitin-activating enzyme]-L-cysteine + [E2 ubiquitin-conjugating enzyme]-L-cysteine = [E1 ubiquitin-activating enzyme]-L-cysteine + S-ubiquitinyl-[E2 ubiquitin-conjugating enzyme]-L-cysteine.</text>
        <dbReference type="EC" id="2.3.2.23"/>
    </reaction>
</comment>
<dbReference type="Proteomes" id="UP000827092">
    <property type="component" value="Unassembled WGS sequence"/>
</dbReference>
<dbReference type="GO" id="GO:0061631">
    <property type="term" value="F:ubiquitin conjugating enzyme activity"/>
    <property type="evidence" value="ECO:0007669"/>
    <property type="project" value="UniProtKB-EC"/>
</dbReference>
<dbReference type="InterPro" id="IPR000608">
    <property type="entry name" value="UBC"/>
</dbReference>
<comment type="pathway">
    <text evidence="2">Protein modification; protein ubiquitination.</text>
</comment>
<evidence type="ECO:0000256" key="8">
    <source>
        <dbReference type="PROSITE-ProRule" id="PRU10133"/>
    </source>
</evidence>
<keyword evidence="5 9" id="KW-0547">Nucleotide-binding</keyword>
<keyword evidence="4" id="KW-0808">Transferase</keyword>
<feature type="active site" description="Glycyl thioester intermediate" evidence="8">
    <location>
        <position position="165"/>
    </location>
</feature>
<dbReference type="EMBL" id="JAFNEN010000495">
    <property type="protein sequence ID" value="KAG8181796.1"/>
    <property type="molecule type" value="Genomic_DNA"/>
</dbReference>
<dbReference type="Gene3D" id="3.10.110.10">
    <property type="entry name" value="Ubiquitin Conjugating Enzyme"/>
    <property type="match status" value="1"/>
</dbReference>
<dbReference type="PROSITE" id="PS00183">
    <property type="entry name" value="UBC_1"/>
    <property type="match status" value="1"/>
</dbReference>
<name>A0AAV6UDR6_9ARAC</name>
<evidence type="ECO:0000313" key="11">
    <source>
        <dbReference type="EMBL" id="KAG8181796.1"/>
    </source>
</evidence>
<sequence>MDAASVLEVSSILCSCEGVSLLEHRGVGEAIQFLFRIIMSKKKTHFENVAETMEGIRKEVARKHIAKIISTCNSAKGVDKNGPKRLKEELLDISLNPPPLCSAWLKRDDLYTWVAKIEGPPESVYSGGVFYLDINFPKEYPLKPPAVKFTTKIYHCNVNESGTICLDILKKKWMPAMTASSVLLSICSLLLDCNPRDALIPRLGCLYFRDKSEYERQAKRYTLKYRKRRCLRHLQDKWVKPSG</sequence>
<evidence type="ECO:0000256" key="7">
    <source>
        <dbReference type="ARBA" id="ARBA00022840"/>
    </source>
</evidence>
<dbReference type="Pfam" id="PF00179">
    <property type="entry name" value="UQ_con"/>
    <property type="match status" value="1"/>
</dbReference>
<dbReference type="PANTHER" id="PTHR24068">
    <property type="entry name" value="UBIQUITIN-CONJUGATING ENZYME E2"/>
    <property type="match status" value="1"/>
</dbReference>
<keyword evidence="7 9" id="KW-0067">ATP-binding</keyword>
<evidence type="ECO:0000256" key="9">
    <source>
        <dbReference type="RuleBase" id="RU362109"/>
    </source>
</evidence>
<evidence type="ECO:0000259" key="10">
    <source>
        <dbReference type="PROSITE" id="PS50127"/>
    </source>
</evidence>
<comment type="similarity">
    <text evidence="9">Belongs to the ubiquitin-conjugating enzyme family.</text>
</comment>
<keyword evidence="12" id="KW-1185">Reference proteome</keyword>
<dbReference type="SUPFAM" id="SSF54495">
    <property type="entry name" value="UBC-like"/>
    <property type="match status" value="1"/>
</dbReference>
<dbReference type="GO" id="GO:0006511">
    <property type="term" value="P:ubiquitin-dependent protein catabolic process"/>
    <property type="evidence" value="ECO:0007669"/>
    <property type="project" value="UniProtKB-ARBA"/>
</dbReference>
<dbReference type="PROSITE" id="PS50127">
    <property type="entry name" value="UBC_2"/>
    <property type="match status" value="1"/>
</dbReference>
<feature type="domain" description="UBC core" evidence="10">
    <location>
        <begin position="81"/>
        <end position="227"/>
    </location>
</feature>
<dbReference type="AlphaFoldDB" id="A0AAV6UDR6"/>
<dbReference type="GO" id="GO:0005524">
    <property type="term" value="F:ATP binding"/>
    <property type="evidence" value="ECO:0007669"/>
    <property type="project" value="UniProtKB-UniRule"/>
</dbReference>
<evidence type="ECO:0000256" key="6">
    <source>
        <dbReference type="ARBA" id="ARBA00022786"/>
    </source>
</evidence>